<feature type="signal peptide" evidence="1">
    <location>
        <begin position="1"/>
        <end position="19"/>
    </location>
</feature>
<dbReference type="Proteomes" id="UP001374803">
    <property type="component" value="Chromosome"/>
</dbReference>
<reference evidence="2" key="1">
    <citation type="submission" date="2021-12" db="EMBL/GenBank/DDBJ databases">
        <title>Discovery of the Pendulisporaceae a myxobacterial family with distinct sporulation behavior and unique specialized metabolism.</title>
        <authorList>
            <person name="Garcia R."/>
            <person name="Popoff A."/>
            <person name="Bader C.D."/>
            <person name="Loehr J."/>
            <person name="Walesch S."/>
            <person name="Walt C."/>
            <person name="Boldt J."/>
            <person name="Bunk B."/>
            <person name="Haeckl F.J.F.P.J."/>
            <person name="Gunesch A.P."/>
            <person name="Birkelbach J."/>
            <person name="Nuebel U."/>
            <person name="Pietschmann T."/>
            <person name="Bach T."/>
            <person name="Mueller R."/>
        </authorList>
    </citation>
    <scope>NUCLEOTIDE SEQUENCE</scope>
    <source>
        <strain evidence="2">MSr11367</strain>
    </source>
</reference>
<name>A0ABZ2L6W1_9BACT</name>
<feature type="chain" id="PRO_5046842760" description="Lipoprotein" evidence="1">
    <location>
        <begin position="20"/>
        <end position="126"/>
    </location>
</feature>
<dbReference type="RefSeq" id="WP_394836160.1">
    <property type="nucleotide sequence ID" value="NZ_CP089929.1"/>
</dbReference>
<sequence length="126" mass="13430">MKRALALGAFLVGALLGTACGKAPGTSAPTPDSCDGRRETAQKQVQDTIEYHLQCSTDNDCTQVPFATLCFDSCTRAVNTQGVSAVREAVARVDQTVCATYEQDHCPLIHPPCLPATAICKHGYCR</sequence>
<dbReference type="EMBL" id="CP089983">
    <property type="protein sequence ID" value="WXB06512.1"/>
    <property type="molecule type" value="Genomic_DNA"/>
</dbReference>
<proteinExistence type="predicted"/>
<keyword evidence="1" id="KW-0732">Signal</keyword>
<evidence type="ECO:0000313" key="2">
    <source>
        <dbReference type="EMBL" id="WXB06512.1"/>
    </source>
</evidence>
<gene>
    <name evidence="2" type="ORF">LVJ94_04540</name>
</gene>
<protein>
    <recommendedName>
        <fullName evidence="4">Lipoprotein</fullName>
    </recommendedName>
</protein>
<dbReference type="PROSITE" id="PS51257">
    <property type="entry name" value="PROKAR_LIPOPROTEIN"/>
    <property type="match status" value="1"/>
</dbReference>
<accession>A0ABZ2L6W1</accession>
<evidence type="ECO:0008006" key="4">
    <source>
        <dbReference type="Google" id="ProtNLM"/>
    </source>
</evidence>
<evidence type="ECO:0000313" key="3">
    <source>
        <dbReference type="Proteomes" id="UP001374803"/>
    </source>
</evidence>
<evidence type="ECO:0000256" key="1">
    <source>
        <dbReference type="SAM" id="SignalP"/>
    </source>
</evidence>
<keyword evidence="3" id="KW-1185">Reference proteome</keyword>
<organism evidence="2 3">
    <name type="scientific">Pendulispora rubella</name>
    <dbReference type="NCBI Taxonomy" id="2741070"/>
    <lineage>
        <taxon>Bacteria</taxon>
        <taxon>Pseudomonadati</taxon>
        <taxon>Myxococcota</taxon>
        <taxon>Myxococcia</taxon>
        <taxon>Myxococcales</taxon>
        <taxon>Sorangiineae</taxon>
        <taxon>Pendulisporaceae</taxon>
        <taxon>Pendulispora</taxon>
    </lineage>
</organism>